<proteinExistence type="predicted"/>
<evidence type="ECO:0000313" key="2">
    <source>
        <dbReference type="Proteomes" id="UP000765509"/>
    </source>
</evidence>
<dbReference type="AlphaFoldDB" id="A0A9Q3H4K5"/>
<protein>
    <submittedName>
        <fullName evidence="1">Uncharacterized protein</fullName>
    </submittedName>
</protein>
<keyword evidence="2" id="KW-1185">Reference proteome</keyword>
<sequence length="378" mass="42525">MTSFPFINLEMSSKLTELTESSSSVLCGSGIFSQLGSPQRMASSGNFDPHQTYDGYEVVELFDPPFSEFLMKGKQCFQHFNLRSSKCHYCFVGKNPCQCPGVPLSTIKRYLWRKKDGPFGKEFPVYEAPNPDGTSGYSSSEVSISRINTQGVIKRIRKIYDSSTHPDAERSDECYGEEVEVINSLVGHFSSSSHTQPPEKKLHSQLIPNTPRNFQPFLFPVPSSVPHPSPKSSTSRPILASKMNSSPITQPRSSPVLTSHQLQTVARASQRRDDWSPLPFPDSQVFQNWEHWPIRVNREDPAVGNEGQDAVAKLFRKVDRNIREVIVYASDRMIPGTPSEGMAAKFSCSLLSQLLLIQNQNGTFQYMIWEGMLLLHIR</sequence>
<name>A0A9Q3H4K5_9BASI</name>
<accession>A0A9Q3H4K5</accession>
<dbReference type="EMBL" id="AVOT02010804">
    <property type="protein sequence ID" value="MBW0490887.1"/>
    <property type="molecule type" value="Genomic_DNA"/>
</dbReference>
<evidence type="ECO:0000313" key="1">
    <source>
        <dbReference type="EMBL" id="MBW0490887.1"/>
    </source>
</evidence>
<dbReference type="Proteomes" id="UP000765509">
    <property type="component" value="Unassembled WGS sequence"/>
</dbReference>
<organism evidence="1 2">
    <name type="scientific">Austropuccinia psidii MF-1</name>
    <dbReference type="NCBI Taxonomy" id="1389203"/>
    <lineage>
        <taxon>Eukaryota</taxon>
        <taxon>Fungi</taxon>
        <taxon>Dikarya</taxon>
        <taxon>Basidiomycota</taxon>
        <taxon>Pucciniomycotina</taxon>
        <taxon>Pucciniomycetes</taxon>
        <taxon>Pucciniales</taxon>
        <taxon>Sphaerophragmiaceae</taxon>
        <taxon>Austropuccinia</taxon>
    </lineage>
</organism>
<comment type="caution">
    <text evidence="1">The sequence shown here is derived from an EMBL/GenBank/DDBJ whole genome shotgun (WGS) entry which is preliminary data.</text>
</comment>
<gene>
    <name evidence="1" type="ORF">O181_030602</name>
</gene>
<reference evidence="1" key="1">
    <citation type="submission" date="2021-03" db="EMBL/GenBank/DDBJ databases">
        <title>Draft genome sequence of rust myrtle Austropuccinia psidii MF-1, a brazilian biotype.</title>
        <authorList>
            <person name="Quecine M.C."/>
            <person name="Pachon D.M.R."/>
            <person name="Bonatelli M.L."/>
            <person name="Correr F.H."/>
            <person name="Franceschini L.M."/>
            <person name="Leite T.F."/>
            <person name="Margarido G.R.A."/>
            <person name="Almeida C.A."/>
            <person name="Ferrarezi J.A."/>
            <person name="Labate C.A."/>
        </authorList>
    </citation>
    <scope>NUCLEOTIDE SEQUENCE</scope>
    <source>
        <strain evidence="1">MF-1</strain>
    </source>
</reference>